<dbReference type="EMBL" id="LBMM01016279">
    <property type="protein sequence ID" value="KMQ84484.1"/>
    <property type="molecule type" value="Genomic_DNA"/>
</dbReference>
<dbReference type="PaxDb" id="67767-A0A0J7K2G0"/>
<dbReference type="AlphaFoldDB" id="A0A0J7K2G0"/>
<name>A0A0J7K2G0_LASNI</name>
<comment type="caution">
    <text evidence="2">The sequence shown here is derived from an EMBL/GenBank/DDBJ whole genome shotgun (WGS) entry which is preliminary data.</text>
</comment>
<evidence type="ECO:0000313" key="3">
    <source>
        <dbReference type="Proteomes" id="UP000036403"/>
    </source>
</evidence>
<feature type="region of interest" description="Disordered" evidence="1">
    <location>
        <begin position="54"/>
        <end position="73"/>
    </location>
</feature>
<gene>
    <name evidence="2" type="ORF">RF55_17668</name>
</gene>
<dbReference type="Proteomes" id="UP000036403">
    <property type="component" value="Unassembled WGS sequence"/>
</dbReference>
<proteinExistence type="predicted"/>
<dbReference type="OrthoDB" id="7700262at2759"/>
<accession>A0A0J7K2G0</accession>
<organism evidence="2 3">
    <name type="scientific">Lasius niger</name>
    <name type="common">Black garden ant</name>
    <dbReference type="NCBI Taxonomy" id="67767"/>
    <lineage>
        <taxon>Eukaryota</taxon>
        <taxon>Metazoa</taxon>
        <taxon>Ecdysozoa</taxon>
        <taxon>Arthropoda</taxon>
        <taxon>Hexapoda</taxon>
        <taxon>Insecta</taxon>
        <taxon>Pterygota</taxon>
        <taxon>Neoptera</taxon>
        <taxon>Endopterygota</taxon>
        <taxon>Hymenoptera</taxon>
        <taxon>Apocrita</taxon>
        <taxon>Aculeata</taxon>
        <taxon>Formicoidea</taxon>
        <taxon>Formicidae</taxon>
        <taxon>Formicinae</taxon>
        <taxon>Lasius</taxon>
        <taxon>Lasius</taxon>
    </lineage>
</organism>
<evidence type="ECO:0000313" key="2">
    <source>
        <dbReference type="EMBL" id="KMQ84484.1"/>
    </source>
</evidence>
<keyword evidence="3" id="KW-1185">Reference proteome</keyword>
<evidence type="ECO:0000256" key="1">
    <source>
        <dbReference type="SAM" id="MobiDB-lite"/>
    </source>
</evidence>
<sequence length="256" mass="27635">MSDIGNDNDNILDEDKMEMDPSVNSSMGTALSSLMDESFPSKLPSELIKKVVVDPPVSGMPNTRDKATNEGPIKKIKPAPKRVVYPGKSALQASSSSKKANVVKTDIDTHKASLSTTSSTVSTVPLSLSDAILNNRYSSGNQGPFCVHVQKVSNATAQLHPVSVGKVIHSIMKESVLEVKKLRLMFPEFLNAIRVTGDHPANSSSCPELATHEEIKMVSAYRNITLLNASDIVRGRLPSSPPYSGSLEDFPQTFKL</sequence>
<protein>
    <submittedName>
        <fullName evidence="2">Nucleic-acid-binding protein from mobile element jockey</fullName>
    </submittedName>
</protein>
<feature type="non-terminal residue" evidence="2">
    <location>
        <position position="256"/>
    </location>
</feature>
<feature type="region of interest" description="Disordered" evidence="1">
    <location>
        <begin position="1"/>
        <end position="28"/>
    </location>
</feature>
<reference evidence="2 3" key="1">
    <citation type="submission" date="2015-04" db="EMBL/GenBank/DDBJ databases">
        <title>Lasius niger genome sequencing.</title>
        <authorList>
            <person name="Konorov E.A."/>
            <person name="Nikitin M.A."/>
            <person name="Kirill M.V."/>
            <person name="Chang P."/>
        </authorList>
    </citation>
    <scope>NUCLEOTIDE SEQUENCE [LARGE SCALE GENOMIC DNA]</scope>
    <source>
        <tissue evidence="2">Whole</tissue>
    </source>
</reference>